<dbReference type="EMBL" id="JAUOPG010000006">
    <property type="protein sequence ID" value="MDO6454062.1"/>
    <property type="molecule type" value="Genomic_DNA"/>
</dbReference>
<dbReference type="GO" id="GO:0008233">
    <property type="term" value="F:peptidase activity"/>
    <property type="evidence" value="ECO:0007669"/>
    <property type="project" value="InterPro"/>
</dbReference>
<sequence>MWCLRKRVFSIFIGVICCLDHTFAKDELYFKSDTINGAIPIKSWKSLRDERLVKQNLDYSCGSASIATILSEFYGYPITEAEVLDLIGKQDKASFSDMSKALKEIGFKGVGYAASYEQLTKLKIPVIVYLSYRKDDHFSVLRGIDVNTVWLADSSLGNRTYSDSQFKEMWETRENTELAGKILAILPANIAAPSAIDFFTNQPQRQTSSAVNLQAIHYLP</sequence>
<comment type="caution">
    <text evidence="2">The sequence shown here is derived from an EMBL/GenBank/DDBJ whole genome shotgun (WGS) entry which is preliminary data.</text>
</comment>
<evidence type="ECO:0000313" key="3">
    <source>
        <dbReference type="Proteomes" id="UP001169862"/>
    </source>
</evidence>
<evidence type="ECO:0000259" key="1">
    <source>
        <dbReference type="PROSITE" id="PS50990"/>
    </source>
</evidence>
<dbReference type="CDD" id="cd02423">
    <property type="entry name" value="Peptidase_C39G"/>
    <property type="match status" value="1"/>
</dbReference>
<evidence type="ECO:0000313" key="2">
    <source>
        <dbReference type="EMBL" id="MDO6454062.1"/>
    </source>
</evidence>
<dbReference type="Proteomes" id="UP001169862">
    <property type="component" value="Unassembled WGS sequence"/>
</dbReference>
<proteinExistence type="predicted"/>
<dbReference type="GO" id="GO:0016020">
    <property type="term" value="C:membrane"/>
    <property type="evidence" value="ECO:0007669"/>
    <property type="project" value="InterPro"/>
</dbReference>
<reference evidence="2" key="1">
    <citation type="submission" date="2023-07" db="EMBL/GenBank/DDBJ databases">
        <title>Genome content predicts the carbon catabolic preferences of heterotrophic bacteria.</title>
        <authorList>
            <person name="Gralka M."/>
        </authorList>
    </citation>
    <scope>NUCLEOTIDE SEQUENCE</scope>
    <source>
        <strain evidence="2">I2M16</strain>
    </source>
</reference>
<dbReference type="Pfam" id="PF03412">
    <property type="entry name" value="Peptidase_C39"/>
    <property type="match status" value="1"/>
</dbReference>
<dbReference type="Gene3D" id="3.90.70.10">
    <property type="entry name" value="Cysteine proteinases"/>
    <property type="match status" value="1"/>
</dbReference>
<name>A0AAW7XKC0_9GAMM</name>
<dbReference type="GeneID" id="89456114"/>
<feature type="domain" description="Peptidase C39" evidence="1">
    <location>
        <begin position="55"/>
        <end position="177"/>
    </location>
</feature>
<protein>
    <submittedName>
        <fullName evidence="2">Cysteine peptidase family C39 domain-containing protein</fullName>
    </submittedName>
</protein>
<dbReference type="InterPro" id="IPR005074">
    <property type="entry name" value="Peptidase_C39"/>
</dbReference>
<dbReference type="GO" id="GO:0005524">
    <property type="term" value="F:ATP binding"/>
    <property type="evidence" value="ECO:0007669"/>
    <property type="project" value="InterPro"/>
</dbReference>
<dbReference type="GO" id="GO:0006508">
    <property type="term" value="P:proteolysis"/>
    <property type="evidence" value="ECO:0007669"/>
    <property type="project" value="InterPro"/>
</dbReference>
<dbReference type="PROSITE" id="PS50990">
    <property type="entry name" value="PEPTIDASE_C39"/>
    <property type="match status" value="1"/>
</dbReference>
<dbReference type="RefSeq" id="WP_083609954.1">
    <property type="nucleotide sequence ID" value="NZ_CP041336.1"/>
</dbReference>
<accession>A0AAW7XKC0</accession>
<gene>
    <name evidence="2" type="ORF">Q4490_10855</name>
</gene>
<dbReference type="AlphaFoldDB" id="A0AAW7XKC0"/>
<organism evidence="2 3">
    <name type="scientific">Neptunomonas phycophila</name>
    <dbReference type="NCBI Taxonomy" id="1572645"/>
    <lineage>
        <taxon>Bacteria</taxon>
        <taxon>Pseudomonadati</taxon>
        <taxon>Pseudomonadota</taxon>
        <taxon>Gammaproteobacteria</taxon>
        <taxon>Oceanospirillales</taxon>
        <taxon>Oceanospirillaceae</taxon>
        <taxon>Neptunomonas</taxon>
    </lineage>
</organism>